<dbReference type="Proteomes" id="UP000192758">
    <property type="component" value="Unassembled WGS sequence"/>
</dbReference>
<evidence type="ECO:0000313" key="2">
    <source>
        <dbReference type="Proteomes" id="UP000192758"/>
    </source>
</evidence>
<dbReference type="OrthoDB" id="2194817at2759"/>
<dbReference type="AlphaFoldDB" id="A0A1W0E6U2"/>
<reference evidence="1 2" key="1">
    <citation type="journal article" date="2017" name="Environ. Microbiol.">
        <title>Decay of the glycolytic pathway and adaptation to intranuclear parasitism within Enterocytozoonidae microsporidia.</title>
        <authorList>
            <person name="Wiredu Boakye D."/>
            <person name="Jaroenlak P."/>
            <person name="Prachumwat A."/>
            <person name="Williams T.A."/>
            <person name="Bateman K.S."/>
            <person name="Itsathitphaisarn O."/>
            <person name="Sritunyalucksana K."/>
            <person name="Paszkiewicz K.H."/>
            <person name="Moore K.A."/>
            <person name="Stentiford G.D."/>
            <person name="Williams B.A."/>
        </authorList>
    </citation>
    <scope>NUCLEOTIDE SEQUENCE [LARGE SCALE GENOMIC DNA]</scope>
    <source>
        <strain evidence="1 2">TH1</strain>
    </source>
</reference>
<proteinExistence type="predicted"/>
<protein>
    <submittedName>
        <fullName evidence="1">Uncharacterized protein</fullName>
    </submittedName>
</protein>
<organism evidence="1 2">
    <name type="scientific">Ecytonucleospora hepatopenaei</name>
    <dbReference type="NCBI Taxonomy" id="646526"/>
    <lineage>
        <taxon>Eukaryota</taxon>
        <taxon>Fungi</taxon>
        <taxon>Fungi incertae sedis</taxon>
        <taxon>Microsporidia</taxon>
        <taxon>Enterocytozoonidae</taxon>
        <taxon>Ecytonucleospora</taxon>
    </lineage>
</organism>
<gene>
    <name evidence="1" type="ORF">EHP00_1301</name>
</gene>
<evidence type="ECO:0000313" key="1">
    <source>
        <dbReference type="EMBL" id="OQS54938.1"/>
    </source>
</evidence>
<sequence length="365" mass="43408">MNLLSKLFFTFPEEKHKEQVQFYKPQQIKTRFDSTKEFLYESYISIDAIAFYSGAYRVTMTELQNIAKHVIKAKELIVKDPSVIPHFFDINGSSVDSLKSKEKSVKNELKTLVDFRNKLIQKDTSMIFRNLIIKKQMDLGKRINELNITEEIQKEDLNKEYGAMLMRIKKFLINGGNLVKKLELEKSNFYKKYENVSKEEKYKLMVSLSLGGFIVRLPAMQNNIRKIQIAKKREAVNKWVSEFMKIVEDLHSHTRNKELIDQKIFIHEFLENCLYRKDHKFDKIFEMRSEILDLSLNSFEEYMQENVKQEEEIKKMIFTLSNIKDGKLDIIFNKDIITKYINFLLSNNEKDKENLLNEFKNKLNL</sequence>
<accession>A0A1W0E6U2</accession>
<comment type="caution">
    <text evidence="1">The sequence shown here is derived from an EMBL/GenBank/DDBJ whole genome shotgun (WGS) entry which is preliminary data.</text>
</comment>
<dbReference type="VEuPathDB" id="MicrosporidiaDB:EHP00_1301"/>
<keyword evidence="2" id="KW-1185">Reference proteome</keyword>
<dbReference type="EMBL" id="MNPJ01000015">
    <property type="protein sequence ID" value="OQS54938.1"/>
    <property type="molecule type" value="Genomic_DNA"/>
</dbReference>
<name>A0A1W0E6U2_9MICR</name>